<evidence type="ECO:0000313" key="8">
    <source>
        <dbReference type="Proteomes" id="UP000229344"/>
    </source>
</evidence>
<dbReference type="PROSITE" id="PS00053">
    <property type="entry name" value="RIBOSOMAL_S8"/>
    <property type="match status" value="1"/>
</dbReference>
<accession>A0A2H0UFX5</accession>
<dbReference type="GO" id="GO:0005737">
    <property type="term" value="C:cytoplasm"/>
    <property type="evidence" value="ECO:0007669"/>
    <property type="project" value="UniProtKB-ARBA"/>
</dbReference>
<evidence type="ECO:0000256" key="6">
    <source>
        <dbReference type="RuleBase" id="RU003660"/>
    </source>
</evidence>
<dbReference type="Gene3D" id="3.30.1370.30">
    <property type="match status" value="1"/>
</dbReference>
<reference evidence="8" key="1">
    <citation type="submission" date="2017-09" db="EMBL/GenBank/DDBJ databases">
        <title>Depth-based differentiation of microbial function through sediment-hosted aquifers and enrichment of novel symbionts in the deep terrestrial subsurface.</title>
        <authorList>
            <person name="Probst A.J."/>
            <person name="Ladd B."/>
            <person name="Jarett J.K."/>
            <person name="Geller-Mcgrath D.E."/>
            <person name="Sieber C.M.K."/>
            <person name="Emerson J.B."/>
            <person name="Anantharaman K."/>
            <person name="Thomas B.C."/>
            <person name="Malmstrom R."/>
            <person name="Stieglmeier M."/>
            <person name="Klingl A."/>
            <person name="Woyke T."/>
            <person name="Ryan C.M."/>
            <person name="Banfield J.F."/>
        </authorList>
    </citation>
    <scope>NUCLEOTIDE SEQUENCE [LARGE SCALE GENOMIC DNA]</scope>
</reference>
<dbReference type="PANTHER" id="PTHR11758">
    <property type="entry name" value="40S RIBOSOMAL PROTEIN S15A"/>
    <property type="match status" value="1"/>
</dbReference>
<dbReference type="AlphaFoldDB" id="A0A2H0UFX5"/>
<dbReference type="Gene3D" id="3.30.1490.10">
    <property type="match status" value="1"/>
</dbReference>
<keyword evidence="3 5" id="KW-0687">Ribonucleoprotein</keyword>
<dbReference type="GO" id="GO:0003735">
    <property type="term" value="F:structural constituent of ribosome"/>
    <property type="evidence" value="ECO:0007669"/>
    <property type="project" value="InterPro"/>
</dbReference>
<organism evidence="7 8">
    <name type="scientific">Candidatus Kaiserbacteria bacterium CG10_big_fil_rev_8_21_14_0_10_47_16</name>
    <dbReference type="NCBI Taxonomy" id="1974608"/>
    <lineage>
        <taxon>Bacteria</taxon>
        <taxon>Candidatus Kaiseribacteriota</taxon>
    </lineage>
</organism>
<sequence length="131" mass="14302">MVGDPVGDFIIQLKNAGMVGKMEVNLPYSKLKAAIADKLAEAGFVASAEKRGKKVKKTLDVVLKYDERGDHAIRGVQRISKPGRRLYIGVSDIHPVKFGKGKRILSTPAGILTGEEAREKNVGGEELFIIW</sequence>
<evidence type="ECO:0000256" key="5">
    <source>
        <dbReference type="HAMAP-Rule" id="MF_01302"/>
    </source>
</evidence>
<evidence type="ECO:0000256" key="2">
    <source>
        <dbReference type="ARBA" id="ARBA00022980"/>
    </source>
</evidence>
<dbReference type="Pfam" id="PF00410">
    <property type="entry name" value="Ribosomal_S8"/>
    <property type="match status" value="1"/>
</dbReference>
<dbReference type="FunFam" id="3.30.1490.10:FF:000001">
    <property type="entry name" value="30S ribosomal protein S8"/>
    <property type="match status" value="1"/>
</dbReference>
<comment type="subunit">
    <text evidence="5">Part of the 30S ribosomal subunit. Contacts proteins S5 and S12.</text>
</comment>
<protein>
    <recommendedName>
        <fullName evidence="4 5">Small ribosomal subunit protein uS8</fullName>
    </recommendedName>
</protein>
<keyword evidence="5" id="KW-0699">rRNA-binding</keyword>
<dbReference type="SUPFAM" id="SSF56047">
    <property type="entry name" value="Ribosomal protein S8"/>
    <property type="match status" value="1"/>
</dbReference>
<dbReference type="GO" id="GO:0005840">
    <property type="term" value="C:ribosome"/>
    <property type="evidence" value="ECO:0007669"/>
    <property type="project" value="UniProtKB-KW"/>
</dbReference>
<comment type="function">
    <text evidence="5">One of the primary rRNA binding proteins, it binds directly to 16S rRNA central domain where it helps coordinate assembly of the platform of the 30S subunit.</text>
</comment>
<keyword evidence="2 5" id="KW-0689">Ribosomal protein</keyword>
<evidence type="ECO:0000256" key="4">
    <source>
        <dbReference type="ARBA" id="ARBA00035258"/>
    </source>
</evidence>
<evidence type="ECO:0000256" key="1">
    <source>
        <dbReference type="ARBA" id="ARBA00006471"/>
    </source>
</evidence>
<keyword evidence="5" id="KW-0694">RNA-binding</keyword>
<dbReference type="InterPro" id="IPR035987">
    <property type="entry name" value="Ribosomal_uS8_sf"/>
</dbReference>
<evidence type="ECO:0000313" key="7">
    <source>
        <dbReference type="EMBL" id="PIR84586.1"/>
    </source>
</evidence>
<dbReference type="Proteomes" id="UP000229344">
    <property type="component" value="Unassembled WGS sequence"/>
</dbReference>
<dbReference type="EMBL" id="PFBI01000006">
    <property type="protein sequence ID" value="PIR84586.1"/>
    <property type="molecule type" value="Genomic_DNA"/>
</dbReference>
<dbReference type="HAMAP" id="MF_01302_B">
    <property type="entry name" value="Ribosomal_uS8_B"/>
    <property type="match status" value="1"/>
</dbReference>
<dbReference type="GO" id="GO:0019843">
    <property type="term" value="F:rRNA binding"/>
    <property type="evidence" value="ECO:0007669"/>
    <property type="project" value="UniProtKB-UniRule"/>
</dbReference>
<gene>
    <name evidence="5" type="primary">rpsH</name>
    <name evidence="7" type="ORF">COU16_03355</name>
</gene>
<dbReference type="NCBIfam" id="NF001109">
    <property type="entry name" value="PRK00136.1"/>
    <property type="match status" value="1"/>
</dbReference>
<name>A0A2H0UFX5_9BACT</name>
<proteinExistence type="inferred from homology"/>
<dbReference type="InterPro" id="IPR047863">
    <property type="entry name" value="Ribosomal_uS8_CS"/>
</dbReference>
<evidence type="ECO:0000256" key="3">
    <source>
        <dbReference type="ARBA" id="ARBA00023274"/>
    </source>
</evidence>
<dbReference type="InterPro" id="IPR000630">
    <property type="entry name" value="Ribosomal_uS8"/>
</dbReference>
<dbReference type="GO" id="GO:1990904">
    <property type="term" value="C:ribonucleoprotein complex"/>
    <property type="evidence" value="ECO:0007669"/>
    <property type="project" value="UniProtKB-KW"/>
</dbReference>
<comment type="caution">
    <text evidence="7">The sequence shown here is derived from an EMBL/GenBank/DDBJ whole genome shotgun (WGS) entry which is preliminary data.</text>
</comment>
<comment type="similarity">
    <text evidence="1 5 6">Belongs to the universal ribosomal protein uS8 family.</text>
</comment>
<dbReference type="GO" id="GO:0006412">
    <property type="term" value="P:translation"/>
    <property type="evidence" value="ECO:0007669"/>
    <property type="project" value="UniProtKB-UniRule"/>
</dbReference>